<accession>A0A1Q2CWW2</accession>
<organism evidence="2 3">
    <name type="scientific">Tessaracoccus flavescens</name>
    <dbReference type="NCBI Taxonomy" id="399497"/>
    <lineage>
        <taxon>Bacteria</taxon>
        <taxon>Bacillati</taxon>
        <taxon>Actinomycetota</taxon>
        <taxon>Actinomycetes</taxon>
        <taxon>Propionibacteriales</taxon>
        <taxon>Propionibacteriaceae</taxon>
        <taxon>Tessaracoccus</taxon>
    </lineage>
</organism>
<keyword evidence="1" id="KW-0472">Membrane</keyword>
<protein>
    <submittedName>
        <fullName evidence="2">Uncharacterized protein</fullName>
    </submittedName>
</protein>
<dbReference type="STRING" id="399497.BW733_06920"/>
<dbReference type="AlphaFoldDB" id="A0A1Q2CWW2"/>
<keyword evidence="3" id="KW-1185">Reference proteome</keyword>
<name>A0A1Q2CWW2_9ACTN</name>
<dbReference type="EMBL" id="CP019607">
    <property type="protein sequence ID" value="AQP50606.1"/>
    <property type="molecule type" value="Genomic_DNA"/>
</dbReference>
<dbReference type="KEGG" id="tfa:BW733_06920"/>
<evidence type="ECO:0000256" key="1">
    <source>
        <dbReference type="SAM" id="Phobius"/>
    </source>
</evidence>
<feature type="transmembrane region" description="Helical" evidence="1">
    <location>
        <begin position="45"/>
        <end position="63"/>
    </location>
</feature>
<sequence>MLGRMQEPAGPATRRPLMAVVVLVAAIVALGVSLALIPSGLGPLRLLAGTLLVACCGGLWIAVAHLRAARGSGRPPVWSQRIIALVVAVLGGLVVLNLMPAMWVLEPRIGVAAYVLAVAMVALAVAGVAIGIAFFFYRPEVDDSRTRA</sequence>
<proteinExistence type="predicted"/>
<feature type="transmembrane region" description="Helical" evidence="1">
    <location>
        <begin position="83"/>
        <end position="105"/>
    </location>
</feature>
<evidence type="ECO:0000313" key="2">
    <source>
        <dbReference type="EMBL" id="AQP50606.1"/>
    </source>
</evidence>
<keyword evidence="1" id="KW-0812">Transmembrane</keyword>
<reference evidence="2 3" key="1">
    <citation type="journal article" date="2008" name="Int. J. Syst. Evol. Microbiol.">
        <title>Tessaracoccus flavescens sp. nov., isolated from marine sediment.</title>
        <authorList>
            <person name="Lee D.W."/>
            <person name="Lee S.D."/>
        </authorList>
    </citation>
    <scope>NUCLEOTIDE SEQUENCE [LARGE SCALE GENOMIC DNA]</scope>
    <source>
        <strain evidence="2 3">SST-39T</strain>
    </source>
</reference>
<feature type="transmembrane region" description="Helical" evidence="1">
    <location>
        <begin position="111"/>
        <end position="137"/>
    </location>
</feature>
<evidence type="ECO:0000313" key="3">
    <source>
        <dbReference type="Proteomes" id="UP000188235"/>
    </source>
</evidence>
<keyword evidence="1" id="KW-1133">Transmembrane helix</keyword>
<dbReference type="Proteomes" id="UP000188235">
    <property type="component" value="Chromosome"/>
</dbReference>
<gene>
    <name evidence="2" type="ORF">BW733_06920</name>
</gene>